<dbReference type="AlphaFoldDB" id="A0A0F9H1F3"/>
<dbReference type="EMBL" id="LAZR01024342">
    <property type="protein sequence ID" value="KKL75475.1"/>
    <property type="molecule type" value="Genomic_DNA"/>
</dbReference>
<evidence type="ECO:0000313" key="1">
    <source>
        <dbReference type="EMBL" id="KKL75475.1"/>
    </source>
</evidence>
<accession>A0A0F9H1F3</accession>
<gene>
    <name evidence="1" type="ORF">LCGC14_2054550</name>
</gene>
<proteinExistence type="predicted"/>
<feature type="non-terminal residue" evidence="1">
    <location>
        <position position="67"/>
    </location>
</feature>
<comment type="caution">
    <text evidence="1">The sequence shown here is derived from an EMBL/GenBank/DDBJ whole genome shotgun (WGS) entry which is preliminary data.</text>
</comment>
<organism evidence="1">
    <name type="scientific">marine sediment metagenome</name>
    <dbReference type="NCBI Taxonomy" id="412755"/>
    <lineage>
        <taxon>unclassified sequences</taxon>
        <taxon>metagenomes</taxon>
        <taxon>ecological metagenomes</taxon>
    </lineage>
</organism>
<protein>
    <submittedName>
        <fullName evidence="1">Uncharacterized protein</fullName>
    </submittedName>
</protein>
<name>A0A0F9H1F3_9ZZZZ</name>
<sequence>MIQLDKKLQESTVILNEMWTTTATMPTDRVPFNLDGTEILTVIMYPQSTINALTVYVDLVVRYLLRV</sequence>
<reference evidence="1" key="1">
    <citation type="journal article" date="2015" name="Nature">
        <title>Complex archaea that bridge the gap between prokaryotes and eukaryotes.</title>
        <authorList>
            <person name="Spang A."/>
            <person name="Saw J.H."/>
            <person name="Jorgensen S.L."/>
            <person name="Zaremba-Niedzwiedzka K."/>
            <person name="Martijn J."/>
            <person name="Lind A.E."/>
            <person name="van Eijk R."/>
            <person name="Schleper C."/>
            <person name="Guy L."/>
            <person name="Ettema T.J."/>
        </authorList>
    </citation>
    <scope>NUCLEOTIDE SEQUENCE</scope>
</reference>